<gene>
    <name evidence="1" type="ORF">H9W90_02380</name>
</gene>
<dbReference type="EMBL" id="CP060695">
    <property type="protein sequence ID" value="QNM85980.1"/>
    <property type="molecule type" value="Genomic_DNA"/>
</dbReference>
<dbReference type="KEGG" id="ppec:H9W90_02380"/>
<accession>A0A7G9LBI1</accession>
<sequence>MDKYYPKYKQKKNNEDLNLSVHNKSLELLLYEFLFFSDFYINYINKKSSINKVEDTANVKAIIENQISSIINLFSLDLSEKDFTRFDSSGDKIKDLEIVNTMFFTTFYQDSIENHKFEVVNIETTMNTFENETLFQNVHSIITLFNSNEIVKKIFIVLHPIFGNALTVRELTEKGHNTIIISGTPNLGTFLEREVFFGELTEYCFKK</sequence>
<evidence type="ECO:0000313" key="1">
    <source>
        <dbReference type="EMBL" id="QNM85980.1"/>
    </source>
</evidence>
<reference evidence="1 2" key="1">
    <citation type="submission" date="2020-08" db="EMBL/GenBank/DDBJ databases">
        <title>Polaribacter sp. L12M9 isolated from gut of the Korean scallop.</title>
        <authorList>
            <person name="Jeong Y.S."/>
        </authorList>
    </citation>
    <scope>NUCLEOTIDE SEQUENCE [LARGE SCALE GENOMIC DNA]</scope>
    <source>
        <strain evidence="1 2">L12M9</strain>
    </source>
</reference>
<dbReference type="Proteomes" id="UP000515808">
    <property type="component" value="Chromosome"/>
</dbReference>
<protein>
    <submittedName>
        <fullName evidence="1">Uncharacterized protein</fullName>
    </submittedName>
</protein>
<name>A0A7G9LBI1_9FLAO</name>
<dbReference type="RefSeq" id="WP_187482872.1">
    <property type="nucleotide sequence ID" value="NZ_CP060695.1"/>
</dbReference>
<dbReference type="AlphaFoldDB" id="A0A7G9LBI1"/>
<organism evidence="1 2">
    <name type="scientific">Polaribacter pectinis</name>
    <dbReference type="NCBI Taxonomy" id="2738844"/>
    <lineage>
        <taxon>Bacteria</taxon>
        <taxon>Pseudomonadati</taxon>
        <taxon>Bacteroidota</taxon>
        <taxon>Flavobacteriia</taxon>
        <taxon>Flavobacteriales</taxon>
        <taxon>Flavobacteriaceae</taxon>
    </lineage>
</organism>
<keyword evidence="2" id="KW-1185">Reference proteome</keyword>
<evidence type="ECO:0000313" key="2">
    <source>
        <dbReference type="Proteomes" id="UP000515808"/>
    </source>
</evidence>
<proteinExistence type="predicted"/>